<comment type="caution">
    <text evidence="1">The sequence shown here is derived from an EMBL/GenBank/DDBJ whole genome shotgun (WGS) entry which is preliminary data.</text>
</comment>
<gene>
    <name evidence="1" type="ORF">COLO4_29335</name>
</gene>
<dbReference type="Proteomes" id="UP000187203">
    <property type="component" value="Unassembled WGS sequence"/>
</dbReference>
<dbReference type="AlphaFoldDB" id="A0A1R3HF11"/>
<dbReference type="EMBL" id="AWUE01020325">
    <property type="protein sequence ID" value="OMO68939.1"/>
    <property type="molecule type" value="Genomic_DNA"/>
</dbReference>
<sequence length="36" mass="4234">MEESNRVKTPQNEGRQWHWLAAHHQTALLAFSCKDL</sequence>
<keyword evidence="2" id="KW-1185">Reference proteome</keyword>
<protein>
    <submittedName>
        <fullName evidence="1">Uncharacterized protein</fullName>
    </submittedName>
</protein>
<organism evidence="1 2">
    <name type="scientific">Corchorus olitorius</name>
    <dbReference type="NCBI Taxonomy" id="93759"/>
    <lineage>
        <taxon>Eukaryota</taxon>
        <taxon>Viridiplantae</taxon>
        <taxon>Streptophyta</taxon>
        <taxon>Embryophyta</taxon>
        <taxon>Tracheophyta</taxon>
        <taxon>Spermatophyta</taxon>
        <taxon>Magnoliopsida</taxon>
        <taxon>eudicotyledons</taxon>
        <taxon>Gunneridae</taxon>
        <taxon>Pentapetalae</taxon>
        <taxon>rosids</taxon>
        <taxon>malvids</taxon>
        <taxon>Malvales</taxon>
        <taxon>Malvaceae</taxon>
        <taxon>Grewioideae</taxon>
        <taxon>Apeibeae</taxon>
        <taxon>Corchorus</taxon>
    </lineage>
</organism>
<name>A0A1R3HF11_9ROSI</name>
<proteinExistence type="predicted"/>
<evidence type="ECO:0000313" key="1">
    <source>
        <dbReference type="EMBL" id="OMO68939.1"/>
    </source>
</evidence>
<accession>A0A1R3HF11</accession>
<evidence type="ECO:0000313" key="2">
    <source>
        <dbReference type="Proteomes" id="UP000187203"/>
    </source>
</evidence>
<reference evidence="2" key="1">
    <citation type="submission" date="2013-09" db="EMBL/GenBank/DDBJ databases">
        <title>Corchorus olitorius genome sequencing.</title>
        <authorList>
            <person name="Alam M."/>
            <person name="Haque M.S."/>
            <person name="Islam M.S."/>
            <person name="Emdad E.M."/>
            <person name="Islam M.M."/>
            <person name="Ahmed B."/>
            <person name="Halim A."/>
            <person name="Hossen Q.M.M."/>
            <person name="Hossain M.Z."/>
            <person name="Ahmed R."/>
            <person name="Khan M.M."/>
            <person name="Islam R."/>
            <person name="Rashid M.M."/>
            <person name="Khan S.A."/>
            <person name="Rahman M.S."/>
            <person name="Alam M."/>
            <person name="Yahiya A.S."/>
            <person name="Khan M.S."/>
            <person name="Azam M.S."/>
            <person name="Haque T."/>
            <person name="Lashkar M.Z.H."/>
            <person name="Akhand A.I."/>
            <person name="Morshed G."/>
            <person name="Roy S."/>
            <person name="Uddin K.S."/>
            <person name="Rabeya T."/>
            <person name="Hossain A.S."/>
            <person name="Chowdhury A."/>
            <person name="Snigdha A.R."/>
            <person name="Mortoza M.S."/>
            <person name="Matin S.A."/>
            <person name="Hoque S.M.E."/>
            <person name="Islam M.K."/>
            <person name="Roy D.K."/>
            <person name="Haider R."/>
            <person name="Moosa M.M."/>
            <person name="Elias S.M."/>
            <person name="Hasan A.M."/>
            <person name="Jahan S."/>
            <person name="Shafiuddin M."/>
            <person name="Mahmood N."/>
            <person name="Shommy N.S."/>
        </authorList>
    </citation>
    <scope>NUCLEOTIDE SEQUENCE [LARGE SCALE GENOMIC DNA]</scope>
    <source>
        <strain evidence="2">cv. O-4</strain>
    </source>
</reference>
<dbReference type="PROSITE" id="PS51257">
    <property type="entry name" value="PROKAR_LIPOPROTEIN"/>
    <property type="match status" value="1"/>
</dbReference>